<accession>A0A6S6SF92</accession>
<sequence length="79" mass="9431">MTNPLSAQFQAVRQHTEQLCAPLCIEDYIPQAVEFASPPRWHLAHVTWFFETMILQKYQPGYEAYHPQFNFLFNSYYQT</sequence>
<reference evidence="1" key="1">
    <citation type="submission" date="2020-01" db="EMBL/GenBank/DDBJ databases">
        <authorList>
            <person name="Meier V. D."/>
            <person name="Meier V D."/>
        </authorList>
    </citation>
    <scope>NUCLEOTIDE SEQUENCE</scope>
    <source>
        <strain evidence="1">HLG_WM_MAG_08</strain>
    </source>
</reference>
<feature type="non-terminal residue" evidence="1">
    <location>
        <position position="79"/>
    </location>
</feature>
<dbReference type="AlphaFoldDB" id="A0A6S6SF92"/>
<proteinExistence type="predicted"/>
<dbReference type="EMBL" id="CACVAV010000064">
    <property type="protein sequence ID" value="CAA6803684.1"/>
    <property type="molecule type" value="Genomic_DNA"/>
</dbReference>
<protein>
    <submittedName>
        <fullName evidence="1">Ergothioneine biosynthesis protein EgtB</fullName>
    </submittedName>
</protein>
<gene>
    <name evidence="1" type="ORF">HELGO_WM30428</name>
</gene>
<evidence type="ECO:0000313" key="1">
    <source>
        <dbReference type="EMBL" id="CAA6803684.1"/>
    </source>
</evidence>
<organism evidence="1">
    <name type="scientific">uncultured Thiotrichaceae bacterium</name>
    <dbReference type="NCBI Taxonomy" id="298394"/>
    <lineage>
        <taxon>Bacteria</taxon>
        <taxon>Pseudomonadati</taxon>
        <taxon>Pseudomonadota</taxon>
        <taxon>Gammaproteobacteria</taxon>
        <taxon>Thiotrichales</taxon>
        <taxon>Thiotrichaceae</taxon>
        <taxon>environmental samples</taxon>
    </lineage>
</organism>
<name>A0A6S6SF92_9GAMM</name>